<name>A0A819CG28_9BILA</name>
<proteinExistence type="predicted"/>
<comment type="caution">
    <text evidence="2">The sequence shown here is derived from an EMBL/GenBank/DDBJ whole genome shotgun (WGS) entry which is preliminary data.</text>
</comment>
<evidence type="ECO:0000256" key="1">
    <source>
        <dbReference type="SAM" id="MobiDB-lite"/>
    </source>
</evidence>
<dbReference type="AlphaFoldDB" id="A0A819CG28"/>
<feature type="region of interest" description="Disordered" evidence="1">
    <location>
        <begin position="1"/>
        <end position="27"/>
    </location>
</feature>
<dbReference type="EMBL" id="CAJOBD010001647">
    <property type="protein sequence ID" value="CAF3820169.1"/>
    <property type="molecule type" value="Genomic_DNA"/>
</dbReference>
<feature type="region of interest" description="Disordered" evidence="1">
    <location>
        <begin position="482"/>
        <end position="506"/>
    </location>
</feature>
<feature type="compositionally biased region" description="Polar residues" evidence="1">
    <location>
        <begin position="1"/>
        <end position="16"/>
    </location>
</feature>
<evidence type="ECO:0000313" key="3">
    <source>
        <dbReference type="Proteomes" id="UP000663836"/>
    </source>
</evidence>
<dbReference type="Proteomes" id="UP000663836">
    <property type="component" value="Unassembled WGS sequence"/>
</dbReference>
<evidence type="ECO:0000313" key="2">
    <source>
        <dbReference type="EMBL" id="CAF3820169.1"/>
    </source>
</evidence>
<protein>
    <submittedName>
        <fullName evidence="2">Uncharacterized protein</fullName>
    </submittedName>
</protein>
<sequence>MAGQQPGTTWQANGNHESGAETSGKRSSATRQSLQISFKNLFLFGRFGIMVSLHEAKSLFEQLNTNQDGSIGLLATCGQNFRPHLHCWLFSLFDLWPRLGSFVNIDKNEFHNWISDAKGLNSSSYESTTSKLHHYNNTTSQLDRYNYKVSSQDSLGYTADKHASYGTTAVASELIDDTAIHTSSLEETNQYMEKSTNNIYEDLYPRIIQQATTENLVTLQQQIFVRYLQPPAVPPPGPLIIKEVRPQQPSPPPPLVIHEYAPPLPSSPPLTFRERPPTPPPHVPSATIIRTLPAIPVPPRSVVIERFLPSREKPRDIMVERWIPYGPPHVRRTIVEHAPPAIQYPQPSNTIIIYSNAKILRVRNFEKLDVIQEDPVAYVARYGLSLLDPATLVQQARNAGVIEDISYPVLSSSIYATTDENTVHLDQSNEIINQGFSLSRGTRSEEVRLGANTNGINLSNTRSSFLASMFIGDSASTGSANVTRSEFNDGDAGVTTTHANRVEKLD</sequence>
<gene>
    <name evidence="2" type="ORF">JBS370_LOCUS16411</name>
</gene>
<reference evidence="2" key="1">
    <citation type="submission" date="2021-02" db="EMBL/GenBank/DDBJ databases">
        <authorList>
            <person name="Nowell W R."/>
        </authorList>
    </citation>
    <scope>NUCLEOTIDE SEQUENCE</scope>
</reference>
<organism evidence="2 3">
    <name type="scientific">Rotaria sordida</name>
    <dbReference type="NCBI Taxonomy" id="392033"/>
    <lineage>
        <taxon>Eukaryota</taxon>
        <taxon>Metazoa</taxon>
        <taxon>Spiralia</taxon>
        <taxon>Gnathifera</taxon>
        <taxon>Rotifera</taxon>
        <taxon>Eurotatoria</taxon>
        <taxon>Bdelloidea</taxon>
        <taxon>Philodinida</taxon>
        <taxon>Philodinidae</taxon>
        <taxon>Rotaria</taxon>
    </lineage>
</organism>
<accession>A0A819CG28</accession>